<dbReference type="PROSITE" id="PS51257">
    <property type="entry name" value="PROKAR_LIPOPROTEIN"/>
    <property type="match status" value="1"/>
</dbReference>
<accession>A0A259U1V8</accession>
<dbReference type="EMBL" id="MQWB01000001">
    <property type="protein sequence ID" value="OZC03828.1"/>
    <property type="molecule type" value="Genomic_DNA"/>
</dbReference>
<evidence type="ECO:0000313" key="2">
    <source>
        <dbReference type="Proteomes" id="UP000216446"/>
    </source>
</evidence>
<dbReference type="AlphaFoldDB" id="A0A259U1V8"/>
<evidence type="ECO:0000313" key="1">
    <source>
        <dbReference type="EMBL" id="OZC03828.1"/>
    </source>
</evidence>
<proteinExistence type="predicted"/>
<keyword evidence="2" id="KW-1185">Reference proteome</keyword>
<sequence>MKPSAKGAASGARGLRGIGAVLVALCLLSGCASLDVPERPGRVRLDQTGAAALEGLYAYEGSACGAAEADSLARGHYRARCQVGFGDVLGVDDRILYAIPPERWVNLSDLGATVRLDALGRDRLRATLTSAGGKTWQEEIRLSLRPDGYARLRTRSGLAGFPPLVWALRDVKAQIGLNADGDLTFDRAAGGMAFFTLIPIFFDGEPPGPVTFRRLAPAAPDSLR</sequence>
<gene>
    <name evidence="1" type="ORF">BSZ36_13030</name>
</gene>
<dbReference type="OrthoDB" id="10014699at2"/>
<organism evidence="1 2">
    <name type="scientific">Rubricoccus marinus</name>
    <dbReference type="NCBI Taxonomy" id="716817"/>
    <lineage>
        <taxon>Bacteria</taxon>
        <taxon>Pseudomonadati</taxon>
        <taxon>Rhodothermota</taxon>
        <taxon>Rhodothermia</taxon>
        <taxon>Rhodothermales</taxon>
        <taxon>Rubricoccaceae</taxon>
        <taxon>Rubricoccus</taxon>
    </lineage>
</organism>
<reference evidence="1 2" key="1">
    <citation type="submission" date="2016-11" db="EMBL/GenBank/DDBJ databases">
        <title>Study of marine rhodopsin-containing bacteria.</title>
        <authorList>
            <person name="Yoshizawa S."/>
            <person name="Kumagai Y."/>
            <person name="Kogure K."/>
        </authorList>
    </citation>
    <scope>NUCLEOTIDE SEQUENCE [LARGE SCALE GENOMIC DNA]</scope>
    <source>
        <strain evidence="1 2">SG-29</strain>
    </source>
</reference>
<dbReference type="RefSeq" id="WP_094549632.1">
    <property type="nucleotide sequence ID" value="NZ_MQWB01000001.1"/>
</dbReference>
<comment type="caution">
    <text evidence="1">The sequence shown here is derived from an EMBL/GenBank/DDBJ whole genome shotgun (WGS) entry which is preliminary data.</text>
</comment>
<dbReference type="Proteomes" id="UP000216446">
    <property type="component" value="Unassembled WGS sequence"/>
</dbReference>
<name>A0A259U1V8_9BACT</name>
<dbReference type="InParanoid" id="A0A259U1V8"/>
<protein>
    <submittedName>
        <fullName evidence="1">Uncharacterized protein</fullName>
    </submittedName>
</protein>